<evidence type="ECO:0000313" key="2">
    <source>
        <dbReference type="EMBL" id="AIV03509.1"/>
    </source>
</evidence>
<dbReference type="KEGG" id="mgj:MGM1_1220"/>
<feature type="transmembrane region" description="Helical" evidence="1">
    <location>
        <begin position="86"/>
        <end position="109"/>
    </location>
</feature>
<organism evidence="2 3">
    <name type="scientific">Candidatus Malacoplasma girerdii</name>
    <dbReference type="NCBI Taxonomy" id="1318617"/>
    <lineage>
        <taxon>Bacteria</taxon>
        <taxon>Bacillati</taxon>
        <taxon>Mycoplasmatota</taxon>
        <taxon>Mycoplasmoidales</taxon>
        <taxon>Mycoplasmoidaceae</taxon>
        <taxon>Malacoplasma</taxon>
    </lineage>
</organism>
<evidence type="ECO:0000256" key="1">
    <source>
        <dbReference type="SAM" id="Phobius"/>
    </source>
</evidence>
<gene>
    <name evidence="2" type="ORF">MGM1_1220</name>
</gene>
<name>A0A097SSE8_9BACT</name>
<dbReference type="EMBL" id="CP007711">
    <property type="protein sequence ID" value="AIV03509.1"/>
    <property type="molecule type" value="Genomic_DNA"/>
</dbReference>
<reference evidence="2 3" key="1">
    <citation type="journal article" date="2014" name="PLoS ONE">
        <title>An emerging Mycoplasma associated with trichomoniasis, vaginal infection and disease.</title>
        <authorList>
            <consortium name="Vaginal Microbiome Consortium"/>
            <person name="Fettweis J.M."/>
            <person name="Serrano M.G."/>
            <person name="Huang B."/>
            <person name="Brooks J.P."/>
            <person name="Glascock A.L."/>
            <person name="Sheth N.U."/>
            <person name="Strauss J.F.III."/>
            <person name="Jefferson K.K."/>
            <person name="Buck G.A."/>
        </authorList>
    </citation>
    <scope>NUCLEOTIDE SEQUENCE [LARGE SCALE GENOMIC DNA]</scope>
    <source>
        <strain evidence="2 3">VCU_M1</strain>
    </source>
</reference>
<protein>
    <submittedName>
        <fullName evidence="2">Uncharacterized protein</fullName>
    </submittedName>
</protein>
<dbReference type="Proteomes" id="UP000030066">
    <property type="component" value="Chromosome"/>
</dbReference>
<keyword evidence="3" id="KW-1185">Reference proteome</keyword>
<proteinExistence type="predicted"/>
<evidence type="ECO:0000313" key="3">
    <source>
        <dbReference type="Proteomes" id="UP000030066"/>
    </source>
</evidence>
<keyword evidence="1" id="KW-0472">Membrane</keyword>
<dbReference type="AlphaFoldDB" id="A0A097SSE8"/>
<accession>A0A097SSE8</accession>
<sequence>MKKQVKMNLRQIINHEMVYVLDNDYELDLLLKTINESNHLHLTLGEVTLKNFTDHSVTIEAKQNSKQYTGSVVINYKTKTHLINKLFIIIAGSIFIIFFAFLVPISLKYFDQNKWLLYGAIIGTVIGLMLVTIAISIYPVGIGKKEKTKIKESESF</sequence>
<keyword evidence="1" id="KW-1133">Transmembrane helix</keyword>
<feature type="transmembrane region" description="Helical" evidence="1">
    <location>
        <begin position="115"/>
        <end position="141"/>
    </location>
</feature>
<keyword evidence="1" id="KW-0812">Transmembrane</keyword>
<dbReference type="HOGENOM" id="CLU_1683372_0_0_14"/>